<evidence type="ECO:0000259" key="6">
    <source>
        <dbReference type="PROSITE" id="PS51171"/>
    </source>
</evidence>
<feature type="non-terminal residue" evidence="7">
    <location>
        <position position="1"/>
    </location>
</feature>
<comment type="caution">
    <text evidence="7">The sequence shown here is derived from an EMBL/GenBank/DDBJ whole genome shotgun (WGS) entry which is preliminary data.</text>
</comment>
<evidence type="ECO:0000313" key="7">
    <source>
        <dbReference type="EMBL" id="KAF6134399.1"/>
    </source>
</evidence>
<evidence type="ECO:0000313" key="8">
    <source>
        <dbReference type="Proteomes" id="UP000541444"/>
    </source>
</evidence>
<keyword evidence="1" id="KW-0028">Amino-acid biosynthesis</keyword>
<dbReference type="PROSITE" id="PS00858">
    <property type="entry name" value="PREPHENATE_DEHYDR_2"/>
    <property type="match status" value="1"/>
</dbReference>
<dbReference type="PANTHER" id="PTHR21022">
    <property type="entry name" value="PREPHENATE DEHYDRATASE P PROTEIN"/>
    <property type="match status" value="1"/>
</dbReference>
<organism evidence="7 8">
    <name type="scientific">Kingdonia uniflora</name>
    <dbReference type="NCBI Taxonomy" id="39325"/>
    <lineage>
        <taxon>Eukaryota</taxon>
        <taxon>Viridiplantae</taxon>
        <taxon>Streptophyta</taxon>
        <taxon>Embryophyta</taxon>
        <taxon>Tracheophyta</taxon>
        <taxon>Spermatophyta</taxon>
        <taxon>Magnoliopsida</taxon>
        <taxon>Ranunculales</taxon>
        <taxon>Circaeasteraceae</taxon>
        <taxon>Kingdonia</taxon>
    </lineage>
</organism>
<dbReference type="InterPro" id="IPR018528">
    <property type="entry name" value="Preph_deHydtase_CS"/>
</dbReference>
<dbReference type="GO" id="GO:0004664">
    <property type="term" value="F:prephenate dehydratase activity"/>
    <property type="evidence" value="ECO:0007669"/>
    <property type="project" value="InterPro"/>
</dbReference>
<dbReference type="Gene3D" id="3.40.190.10">
    <property type="entry name" value="Periplasmic binding protein-like II"/>
    <property type="match status" value="1"/>
</dbReference>
<reference evidence="7 8" key="1">
    <citation type="journal article" date="2020" name="IScience">
        <title>Genome Sequencing of the Endangered Kingdonia uniflora (Circaeasteraceae, Ranunculales) Reveals Potential Mechanisms of Evolutionary Specialization.</title>
        <authorList>
            <person name="Sun Y."/>
            <person name="Deng T."/>
            <person name="Zhang A."/>
            <person name="Moore M.J."/>
            <person name="Landis J.B."/>
            <person name="Lin N."/>
            <person name="Zhang H."/>
            <person name="Zhang X."/>
            <person name="Huang J."/>
            <person name="Zhang X."/>
            <person name="Sun H."/>
            <person name="Wang H."/>
        </authorList>
    </citation>
    <scope>NUCLEOTIDE SEQUENCE [LARGE SCALE GENOMIC DNA]</scope>
    <source>
        <strain evidence="7">TB1705</strain>
        <tissue evidence="7">Leaf</tissue>
    </source>
</reference>
<name>A0A7J7KVJ9_9MAGN</name>
<proteinExistence type="predicted"/>
<evidence type="ECO:0000256" key="5">
    <source>
        <dbReference type="ARBA" id="ARBA00029440"/>
    </source>
</evidence>
<dbReference type="InterPro" id="IPR045865">
    <property type="entry name" value="ACT-like_dom_sf"/>
</dbReference>
<dbReference type="InterPro" id="IPR001086">
    <property type="entry name" value="Preph_deHydtase"/>
</dbReference>
<keyword evidence="8" id="KW-1185">Reference proteome</keyword>
<dbReference type="PROSITE" id="PS51171">
    <property type="entry name" value="PREPHENATE_DEHYDR_3"/>
    <property type="match status" value="1"/>
</dbReference>
<sequence>MATLQFKDDCDSMKVGLHEFDSSWTWQANELRAIGWSRDVEMEKRFSSQSVICHSFVLDADVKLIECGKSLAILRRNLGPILPMTKRALMLGHQGPRLMDYLQGIVMSSPRPRFEAAIKAIELWLVDKVVLPIENTFGGSIHRNYDLLLRHRFHIVGKVQLAVNHCLLELPGVKKDDLKRVLCHPQALAQYEMEPIFPKADRLFKTSIVFTLEEGPGVLFKALVVFAMRDINLTKIESRPWLEFNANHWTWFQHSCDFQSSSHDVGDGSVTWLSFQADVPSISK</sequence>
<dbReference type="GO" id="GO:0009507">
    <property type="term" value="C:chloroplast"/>
    <property type="evidence" value="ECO:0007669"/>
    <property type="project" value="TreeGrafter"/>
</dbReference>
<accession>A0A7J7KVJ9</accession>
<comment type="pathway">
    <text evidence="5">Amino-acid biosynthesis.</text>
</comment>
<feature type="domain" description="Prephenate dehydratase" evidence="6">
    <location>
        <begin position="74"/>
        <end position="269"/>
    </location>
</feature>
<gene>
    <name evidence="7" type="ORF">GIB67_005791</name>
</gene>
<dbReference type="AlphaFoldDB" id="A0A7J7KVJ9"/>
<protein>
    <recommendedName>
        <fullName evidence="6">Prephenate dehydratase domain-containing protein</fullName>
    </recommendedName>
</protein>
<dbReference type="CDD" id="cd04905">
    <property type="entry name" value="ACT_CM-PDT"/>
    <property type="match status" value="1"/>
</dbReference>
<evidence type="ECO:0000256" key="1">
    <source>
        <dbReference type="ARBA" id="ARBA00022605"/>
    </source>
</evidence>
<dbReference type="SUPFAM" id="SSF55021">
    <property type="entry name" value="ACT-like"/>
    <property type="match status" value="1"/>
</dbReference>
<keyword evidence="3" id="KW-0584">Phenylalanine biosynthesis</keyword>
<keyword evidence="4" id="KW-0456">Lyase</keyword>
<keyword evidence="2" id="KW-0057">Aromatic amino acid biosynthesis</keyword>
<dbReference type="SUPFAM" id="SSF53850">
    <property type="entry name" value="Periplasmic binding protein-like II"/>
    <property type="match status" value="1"/>
</dbReference>
<dbReference type="PANTHER" id="PTHR21022:SF42">
    <property type="entry name" value="AROGENATE DEHYDRATASE_PREPHENATE DEHYDRATASE 2, CHLOROPLASTIC"/>
    <property type="match status" value="1"/>
</dbReference>
<dbReference type="OrthoDB" id="2414662at2759"/>
<dbReference type="Pfam" id="PF00800">
    <property type="entry name" value="PDT"/>
    <property type="match status" value="1"/>
</dbReference>
<dbReference type="GO" id="GO:0047769">
    <property type="term" value="F:arogenate dehydratase activity"/>
    <property type="evidence" value="ECO:0007669"/>
    <property type="project" value="TreeGrafter"/>
</dbReference>
<evidence type="ECO:0000256" key="2">
    <source>
        <dbReference type="ARBA" id="ARBA00023141"/>
    </source>
</evidence>
<evidence type="ECO:0000256" key="3">
    <source>
        <dbReference type="ARBA" id="ARBA00023222"/>
    </source>
</evidence>
<dbReference type="GO" id="GO:0009094">
    <property type="term" value="P:L-phenylalanine biosynthetic process"/>
    <property type="evidence" value="ECO:0007669"/>
    <property type="project" value="UniProtKB-KW"/>
</dbReference>
<dbReference type="EMBL" id="JACGCM010002866">
    <property type="protein sequence ID" value="KAF6134399.1"/>
    <property type="molecule type" value="Genomic_DNA"/>
</dbReference>
<evidence type="ECO:0000256" key="4">
    <source>
        <dbReference type="ARBA" id="ARBA00023239"/>
    </source>
</evidence>
<dbReference type="Gene3D" id="3.30.70.260">
    <property type="match status" value="1"/>
</dbReference>
<dbReference type="Proteomes" id="UP000541444">
    <property type="component" value="Unassembled WGS sequence"/>
</dbReference>